<dbReference type="Proteomes" id="UP000824109">
    <property type="component" value="Unassembled WGS sequence"/>
</dbReference>
<protein>
    <submittedName>
        <fullName evidence="2">Uncharacterized protein</fullName>
    </submittedName>
</protein>
<keyword evidence="1" id="KW-0812">Transmembrane</keyword>
<dbReference type="EMBL" id="DVNB01000034">
    <property type="protein sequence ID" value="HIU56852.1"/>
    <property type="molecule type" value="Genomic_DNA"/>
</dbReference>
<evidence type="ECO:0000313" key="2">
    <source>
        <dbReference type="EMBL" id="HIU56852.1"/>
    </source>
</evidence>
<keyword evidence="1" id="KW-1133">Transmembrane helix</keyword>
<keyword evidence="1" id="KW-0472">Membrane</keyword>
<accession>A0A9D1MAU2</accession>
<organism evidence="2 3">
    <name type="scientific">Candidatus Ornithomonoglobus merdipullorum</name>
    <dbReference type="NCBI Taxonomy" id="2840895"/>
    <lineage>
        <taxon>Bacteria</taxon>
        <taxon>Bacillati</taxon>
        <taxon>Bacillota</taxon>
        <taxon>Clostridia</taxon>
        <taxon>Candidatus Ornithomonoglobus</taxon>
    </lineage>
</organism>
<evidence type="ECO:0000256" key="1">
    <source>
        <dbReference type="SAM" id="Phobius"/>
    </source>
</evidence>
<gene>
    <name evidence="2" type="ORF">IAA61_03440</name>
</gene>
<sequence length="135" mass="14609">MKEFIQRMIKNKTARYIFAGASYVFLTVLFFGIGYTVGTETGKGLITTPVSVASPAEDNTPAPTATSAALVHEPGYRLVLEAGELRLYNNYNGSLISGTAINETLFPKSDIESLKAGLSFKTLEEALGMMENFLS</sequence>
<evidence type="ECO:0000313" key="3">
    <source>
        <dbReference type="Proteomes" id="UP000824109"/>
    </source>
</evidence>
<reference evidence="2" key="2">
    <citation type="journal article" date="2021" name="PeerJ">
        <title>Extensive microbial diversity within the chicken gut microbiome revealed by metagenomics and culture.</title>
        <authorList>
            <person name="Gilroy R."/>
            <person name="Ravi A."/>
            <person name="Getino M."/>
            <person name="Pursley I."/>
            <person name="Horton D.L."/>
            <person name="Alikhan N.F."/>
            <person name="Baker D."/>
            <person name="Gharbi K."/>
            <person name="Hall N."/>
            <person name="Watson M."/>
            <person name="Adriaenssens E.M."/>
            <person name="Foster-Nyarko E."/>
            <person name="Jarju S."/>
            <person name="Secka A."/>
            <person name="Antonio M."/>
            <person name="Oren A."/>
            <person name="Chaudhuri R.R."/>
            <person name="La Ragione R."/>
            <person name="Hildebrand F."/>
            <person name="Pallen M.J."/>
        </authorList>
    </citation>
    <scope>NUCLEOTIDE SEQUENCE</scope>
    <source>
        <strain evidence="2">USAMLcec3-3695</strain>
    </source>
</reference>
<proteinExistence type="predicted"/>
<dbReference type="AlphaFoldDB" id="A0A9D1MAU2"/>
<reference evidence="2" key="1">
    <citation type="submission" date="2020-10" db="EMBL/GenBank/DDBJ databases">
        <authorList>
            <person name="Gilroy R."/>
        </authorList>
    </citation>
    <scope>NUCLEOTIDE SEQUENCE</scope>
    <source>
        <strain evidence="2">USAMLcec3-3695</strain>
    </source>
</reference>
<feature type="transmembrane region" description="Helical" evidence="1">
    <location>
        <begin position="16"/>
        <end position="37"/>
    </location>
</feature>
<name>A0A9D1MAU2_9FIRM</name>
<comment type="caution">
    <text evidence="2">The sequence shown here is derived from an EMBL/GenBank/DDBJ whole genome shotgun (WGS) entry which is preliminary data.</text>
</comment>